<reference evidence="1 2" key="1">
    <citation type="submission" date="2016-10" db="EMBL/GenBank/DDBJ databases">
        <authorList>
            <person name="de Groot N.N."/>
        </authorList>
    </citation>
    <scope>NUCLEOTIDE SEQUENCE [LARGE SCALE GENOMIC DNA]</scope>
    <source>
        <strain evidence="1 2">DSM 19547</strain>
    </source>
</reference>
<accession>A0A1I5L691</accession>
<dbReference type="AlphaFoldDB" id="A0A1I5L691"/>
<sequence>MISWLRDLNRRRRLGRRSRLLARAVRGGEHVLGRAKVAGRRVAVVGPADTVTEEARSVDLAGYDVIVRMNRSLTLQGAALNTLGGRTDMLFHNFKQEGVRSASPLDPAALRRHGVGTVVFPHASDRSFSSAFFDQARRLKDEAGVETQVVDPALYGALTSKLEGRVPTTGATAVAAIAALDPAELCVIGFTFFQTGYSAAYNPQIATGDAARDWAAQEGLHDPAREARVIRRRLEEAEARGVALRLGAGVSAALGRAD</sequence>
<keyword evidence="2" id="KW-1185">Reference proteome</keyword>
<evidence type="ECO:0000313" key="2">
    <source>
        <dbReference type="Proteomes" id="UP000199356"/>
    </source>
</evidence>
<dbReference type="InterPro" id="IPR038578">
    <property type="entry name" value="GT29-like_sf"/>
</dbReference>
<organism evidence="1 2">
    <name type="scientific">Tranquillimonas alkanivorans</name>
    <dbReference type="NCBI Taxonomy" id="441119"/>
    <lineage>
        <taxon>Bacteria</taxon>
        <taxon>Pseudomonadati</taxon>
        <taxon>Pseudomonadota</taxon>
        <taxon>Alphaproteobacteria</taxon>
        <taxon>Rhodobacterales</taxon>
        <taxon>Roseobacteraceae</taxon>
        <taxon>Tranquillimonas</taxon>
    </lineage>
</organism>
<dbReference type="EMBL" id="FOXA01000001">
    <property type="protein sequence ID" value="SFO92874.1"/>
    <property type="molecule type" value="Genomic_DNA"/>
</dbReference>
<dbReference type="RefSeq" id="WP_093417163.1">
    <property type="nucleotide sequence ID" value="NZ_FOXA01000001.1"/>
</dbReference>
<name>A0A1I5L691_9RHOB</name>
<dbReference type="OrthoDB" id="7769014at2"/>
<evidence type="ECO:0000313" key="1">
    <source>
        <dbReference type="EMBL" id="SFO92874.1"/>
    </source>
</evidence>
<proteinExistence type="predicted"/>
<protein>
    <submittedName>
        <fullName evidence="1">Uncharacterized protein</fullName>
    </submittedName>
</protein>
<dbReference type="STRING" id="441119.SAMN04488047_101492"/>
<dbReference type="Proteomes" id="UP000199356">
    <property type="component" value="Unassembled WGS sequence"/>
</dbReference>
<gene>
    <name evidence="1" type="ORF">SAMN04488047_101492</name>
</gene>
<dbReference type="Gene3D" id="3.90.1480.20">
    <property type="entry name" value="Glycosyl transferase family 29"/>
    <property type="match status" value="1"/>
</dbReference>